<protein>
    <recommendedName>
        <fullName evidence="4">ATP/GTP-binding protein</fullName>
    </recommendedName>
</protein>
<evidence type="ECO:0000313" key="3">
    <source>
        <dbReference type="Proteomes" id="UP000471120"/>
    </source>
</evidence>
<name>A0A6P2CGX6_9NOCA</name>
<accession>A0A6P2CGX6</accession>
<feature type="region of interest" description="Disordered" evidence="1">
    <location>
        <begin position="1"/>
        <end position="43"/>
    </location>
</feature>
<gene>
    <name evidence="2" type="ORF">DW322_17250</name>
</gene>
<evidence type="ECO:0000313" key="2">
    <source>
        <dbReference type="EMBL" id="TXG91622.1"/>
    </source>
</evidence>
<organism evidence="2 3">
    <name type="scientific">Rhodococcus rhodnii</name>
    <dbReference type="NCBI Taxonomy" id="38312"/>
    <lineage>
        <taxon>Bacteria</taxon>
        <taxon>Bacillati</taxon>
        <taxon>Actinomycetota</taxon>
        <taxon>Actinomycetes</taxon>
        <taxon>Mycobacteriales</taxon>
        <taxon>Nocardiaceae</taxon>
        <taxon>Rhodococcus</taxon>
    </lineage>
</organism>
<sequence>MPRRKPQPPRARRQQSRSGAPLSSSVERRERGPAADGDLTYAVRTVSGSQATKRYRCPGCDHEIEPGTPHVVVWPLDHGGPEERRHWHRGCWTGRATRSVTRRWS</sequence>
<dbReference type="EMBL" id="QRCM01000001">
    <property type="protein sequence ID" value="TXG91622.1"/>
    <property type="molecule type" value="Genomic_DNA"/>
</dbReference>
<evidence type="ECO:0000256" key="1">
    <source>
        <dbReference type="SAM" id="MobiDB-lite"/>
    </source>
</evidence>
<dbReference type="RefSeq" id="WP_040772070.1">
    <property type="nucleotide sequence ID" value="NZ_QRCM01000001.1"/>
</dbReference>
<dbReference type="AlphaFoldDB" id="A0A6P2CGX6"/>
<comment type="caution">
    <text evidence="2">The sequence shown here is derived from an EMBL/GenBank/DDBJ whole genome shotgun (WGS) entry which is preliminary data.</text>
</comment>
<dbReference type="Proteomes" id="UP000471120">
    <property type="component" value="Unassembled WGS sequence"/>
</dbReference>
<evidence type="ECO:0008006" key="4">
    <source>
        <dbReference type="Google" id="ProtNLM"/>
    </source>
</evidence>
<feature type="compositionally biased region" description="Basic residues" evidence="1">
    <location>
        <begin position="1"/>
        <end position="15"/>
    </location>
</feature>
<reference evidence="2 3" key="1">
    <citation type="submission" date="2018-07" db="EMBL/GenBank/DDBJ databases">
        <title>Genome sequence of Rhodococcus rhodnii ATCC 35071 from Rhodnius prolixus.</title>
        <authorList>
            <person name="Patel V."/>
            <person name="Vogel K.J."/>
        </authorList>
    </citation>
    <scope>NUCLEOTIDE SEQUENCE [LARGE SCALE GENOMIC DNA]</scope>
    <source>
        <strain evidence="2 3">ATCC 35071</strain>
    </source>
</reference>
<proteinExistence type="predicted"/>